<sequence length="528" mass="56833">MEASPPTPLDGEVTTGDAPLVSVRDMAKAYGDNIVLRGINLDFAPGEVIAFAGENGAGKSTLMKILAGLVVPDTGTVHISGEPLAEGSVHASRRHGIAIVPQELAPVPDLPIYANIFLGRERRTRFGALDKRAMIDESARLLRSFNLDVDPRATMRNLSTATRQLIEIIKCTSTGARVILLDEPTSAIPQHEVEQLYRIIENLRSQGVAMLYTTHKMAEIRAVATRVVVLRDGVLIADEVVDDIDDERIVTAMIGRELGELYPTSAAPGDSEVVLELRDLVVEPGGAPVSLTVRSGEIVALAGLLGAGRTELLETAFGARRTYGGSTLVNGRTIRPHNPAAAIRDGMALVPEDRKVSGALLSMSILQNAILPRLAAFSVAGWVADGRASKKVDRAMDAVRLKRTGLRQEVGSLSGGNQQKVVIGRWLTGDVQVLLLDEPTRGVDVGARSEIYQLIVDLARERGIAVLMASSDMTEVIGLAHRVVVMRDRQIAVELDRADHPEPEAFQELVFRHAAGISPVPQEISHVR</sequence>
<evidence type="ECO:0000313" key="6">
    <source>
        <dbReference type="EMBL" id="TQL75899.1"/>
    </source>
</evidence>
<organism evidence="6 7">
    <name type="scientific">Stackebrandtia endophytica</name>
    <dbReference type="NCBI Taxonomy" id="1496996"/>
    <lineage>
        <taxon>Bacteria</taxon>
        <taxon>Bacillati</taxon>
        <taxon>Actinomycetota</taxon>
        <taxon>Actinomycetes</taxon>
        <taxon>Glycomycetales</taxon>
        <taxon>Glycomycetaceae</taxon>
        <taxon>Stackebrandtia</taxon>
    </lineage>
</organism>
<feature type="domain" description="ABC transporter" evidence="5">
    <location>
        <begin position="21"/>
        <end position="257"/>
    </location>
</feature>
<dbReference type="OrthoDB" id="7757085at2"/>
<evidence type="ECO:0000256" key="1">
    <source>
        <dbReference type="ARBA" id="ARBA00022448"/>
    </source>
</evidence>
<reference evidence="6 7" key="1">
    <citation type="submission" date="2019-06" db="EMBL/GenBank/DDBJ databases">
        <title>Sequencing the genomes of 1000 actinobacteria strains.</title>
        <authorList>
            <person name="Klenk H.-P."/>
        </authorList>
    </citation>
    <scope>NUCLEOTIDE SEQUENCE [LARGE SCALE GENOMIC DNA]</scope>
    <source>
        <strain evidence="6 7">DSM 45928</strain>
    </source>
</reference>
<keyword evidence="1" id="KW-0813">Transport</keyword>
<dbReference type="InParanoid" id="A0A543ATI7"/>
<dbReference type="RefSeq" id="WP_142036495.1">
    <property type="nucleotide sequence ID" value="NZ_JBHTGS010000001.1"/>
</dbReference>
<dbReference type="Gene3D" id="3.40.50.300">
    <property type="entry name" value="P-loop containing nucleotide triphosphate hydrolases"/>
    <property type="match status" value="2"/>
</dbReference>
<dbReference type="InterPro" id="IPR027417">
    <property type="entry name" value="P-loop_NTPase"/>
</dbReference>
<dbReference type="Proteomes" id="UP000317043">
    <property type="component" value="Unassembled WGS sequence"/>
</dbReference>
<keyword evidence="7" id="KW-1185">Reference proteome</keyword>
<evidence type="ECO:0000256" key="2">
    <source>
        <dbReference type="ARBA" id="ARBA00022737"/>
    </source>
</evidence>
<gene>
    <name evidence="6" type="ORF">FB566_1415</name>
</gene>
<keyword evidence="4 6" id="KW-0067">ATP-binding</keyword>
<dbReference type="CDD" id="cd03215">
    <property type="entry name" value="ABC_Carb_Monos_II"/>
    <property type="match status" value="1"/>
</dbReference>
<dbReference type="SUPFAM" id="SSF52540">
    <property type="entry name" value="P-loop containing nucleoside triphosphate hydrolases"/>
    <property type="match status" value="2"/>
</dbReference>
<evidence type="ECO:0000256" key="3">
    <source>
        <dbReference type="ARBA" id="ARBA00022741"/>
    </source>
</evidence>
<dbReference type="PROSITE" id="PS00211">
    <property type="entry name" value="ABC_TRANSPORTER_1"/>
    <property type="match status" value="1"/>
</dbReference>
<evidence type="ECO:0000256" key="4">
    <source>
        <dbReference type="ARBA" id="ARBA00022840"/>
    </source>
</evidence>
<dbReference type="PANTHER" id="PTHR43790">
    <property type="entry name" value="CARBOHYDRATE TRANSPORT ATP-BINDING PROTEIN MG119-RELATED"/>
    <property type="match status" value="1"/>
</dbReference>
<accession>A0A543ATI7</accession>
<dbReference type="AlphaFoldDB" id="A0A543ATI7"/>
<dbReference type="PANTHER" id="PTHR43790:SF9">
    <property type="entry name" value="GALACTOFURANOSE TRANSPORTER ATP-BINDING PROTEIN YTFR"/>
    <property type="match status" value="1"/>
</dbReference>
<dbReference type="CDD" id="cd03216">
    <property type="entry name" value="ABC_Carb_Monos_I"/>
    <property type="match status" value="1"/>
</dbReference>
<protein>
    <submittedName>
        <fullName evidence="6">Monosaccharide ABC transporter ATP-binding protein (CUT2 family)</fullName>
    </submittedName>
</protein>
<dbReference type="PROSITE" id="PS50893">
    <property type="entry name" value="ABC_TRANSPORTER_2"/>
    <property type="match status" value="2"/>
</dbReference>
<dbReference type="InterPro" id="IPR017871">
    <property type="entry name" value="ABC_transporter-like_CS"/>
</dbReference>
<dbReference type="EMBL" id="VFOW01000001">
    <property type="protein sequence ID" value="TQL75899.1"/>
    <property type="molecule type" value="Genomic_DNA"/>
</dbReference>
<dbReference type="SMART" id="SM00382">
    <property type="entry name" value="AAA"/>
    <property type="match status" value="2"/>
</dbReference>
<keyword evidence="2" id="KW-0677">Repeat</keyword>
<dbReference type="InterPro" id="IPR050107">
    <property type="entry name" value="ABC_carbohydrate_import_ATPase"/>
</dbReference>
<keyword evidence="3" id="KW-0547">Nucleotide-binding</keyword>
<dbReference type="Pfam" id="PF00005">
    <property type="entry name" value="ABC_tran"/>
    <property type="match status" value="2"/>
</dbReference>
<feature type="domain" description="ABC transporter" evidence="5">
    <location>
        <begin position="269"/>
        <end position="513"/>
    </location>
</feature>
<dbReference type="GO" id="GO:0005524">
    <property type="term" value="F:ATP binding"/>
    <property type="evidence" value="ECO:0007669"/>
    <property type="project" value="UniProtKB-KW"/>
</dbReference>
<comment type="caution">
    <text evidence="6">The sequence shown here is derived from an EMBL/GenBank/DDBJ whole genome shotgun (WGS) entry which is preliminary data.</text>
</comment>
<evidence type="ECO:0000313" key="7">
    <source>
        <dbReference type="Proteomes" id="UP000317043"/>
    </source>
</evidence>
<name>A0A543ATI7_9ACTN</name>
<dbReference type="InterPro" id="IPR003593">
    <property type="entry name" value="AAA+_ATPase"/>
</dbReference>
<proteinExistence type="predicted"/>
<dbReference type="InterPro" id="IPR003439">
    <property type="entry name" value="ABC_transporter-like_ATP-bd"/>
</dbReference>
<evidence type="ECO:0000259" key="5">
    <source>
        <dbReference type="PROSITE" id="PS50893"/>
    </source>
</evidence>
<dbReference type="GO" id="GO:0016887">
    <property type="term" value="F:ATP hydrolysis activity"/>
    <property type="evidence" value="ECO:0007669"/>
    <property type="project" value="InterPro"/>
</dbReference>